<sequence length="208" mass="22673">MEGVGGRQAAMVARASMVPTAVFPPPRARIVGFTAPHGCPTMITIRPMTDDDFERFWPTFQAVAAARETYAYDPALTKEAARALWIDLPAYTFLAEEEGELLGSYYLKPNAAGPGAHVCNCGYMVAPAARGKGVARRMCEHSLQVAREAGFLAMQFNSVVSTNVAAVALWKKMGFDVVGTLPRAYRHRTLGYVDCFVMYRWLGEAGAV</sequence>
<accession>A0A0B6SBW8</accession>
<dbReference type="AlphaFoldDB" id="A0A0B6SBW8"/>
<gene>
    <name evidence="2" type="ORF">BGL_2c27110</name>
</gene>
<reference evidence="3" key="1">
    <citation type="submission" date="2011-03" db="EMBL/GenBank/DDBJ databases">
        <authorList>
            <person name="Voget S."/>
            <person name="Streit W.R."/>
            <person name="Jaeger K.E."/>
            <person name="Daniel R."/>
        </authorList>
    </citation>
    <scope>NUCLEOTIDE SEQUENCE [LARGE SCALE GENOMIC DNA]</scope>
    <source>
        <strain evidence="3">PG1</strain>
    </source>
</reference>
<dbReference type="HOGENOM" id="CLU_013985_42_2_4"/>
<dbReference type="Proteomes" id="UP000031838">
    <property type="component" value="Chromosome 2"/>
</dbReference>
<dbReference type="InterPro" id="IPR052742">
    <property type="entry name" value="Mito_N-acetyltransferase"/>
</dbReference>
<organism evidence="2 3">
    <name type="scientific">Burkholderia plantarii</name>
    <dbReference type="NCBI Taxonomy" id="41899"/>
    <lineage>
        <taxon>Bacteria</taxon>
        <taxon>Pseudomonadati</taxon>
        <taxon>Pseudomonadota</taxon>
        <taxon>Betaproteobacteria</taxon>
        <taxon>Burkholderiales</taxon>
        <taxon>Burkholderiaceae</taxon>
        <taxon>Burkholderia</taxon>
    </lineage>
</organism>
<dbReference type="InterPro" id="IPR016181">
    <property type="entry name" value="Acyl_CoA_acyltransferase"/>
</dbReference>
<dbReference type="PANTHER" id="PTHR43138:SF1">
    <property type="entry name" value="N-ACETYLTRANSFERASE ACA1"/>
    <property type="match status" value="1"/>
</dbReference>
<reference evidence="2 3" key="2">
    <citation type="journal article" date="2016" name="Appl. Microbiol. Biotechnol.">
        <title>Mutations improving production and secretion of extracellular lipase by Burkholderia glumae PG1.</title>
        <authorList>
            <person name="Knapp A."/>
            <person name="Voget S."/>
            <person name="Gao R."/>
            <person name="Zaburannyi N."/>
            <person name="Krysciak D."/>
            <person name="Breuer M."/>
            <person name="Hauer B."/>
            <person name="Streit W.R."/>
            <person name="Muller R."/>
            <person name="Daniel R."/>
            <person name="Jaeger K.E."/>
        </authorList>
    </citation>
    <scope>NUCLEOTIDE SEQUENCE [LARGE SCALE GENOMIC DNA]</scope>
    <source>
        <strain evidence="2 3">PG1</strain>
    </source>
</reference>
<feature type="domain" description="N-acetyltransferase" evidence="1">
    <location>
        <begin position="43"/>
        <end position="203"/>
    </location>
</feature>
<keyword evidence="3" id="KW-1185">Reference proteome</keyword>
<dbReference type="InterPro" id="IPR000182">
    <property type="entry name" value="GNAT_dom"/>
</dbReference>
<evidence type="ECO:0000259" key="1">
    <source>
        <dbReference type="PROSITE" id="PS51186"/>
    </source>
</evidence>
<dbReference type="SUPFAM" id="SSF55729">
    <property type="entry name" value="Acyl-CoA N-acyltransferases (Nat)"/>
    <property type="match status" value="1"/>
</dbReference>
<dbReference type="GO" id="GO:0016747">
    <property type="term" value="F:acyltransferase activity, transferring groups other than amino-acyl groups"/>
    <property type="evidence" value="ECO:0007669"/>
    <property type="project" value="InterPro"/>
</dbReference>
<dbReference type="EMBL" id="CP002581">
    <property type="protein sequence ID" value="AJK50765.1"/>
    <property type="molecule type" value="Genomic_DNA"/>
</dbReference>
<dbReference type="PROSITE" id="PS51186">
    <property type="entry name" value="GNAT"/>
    <property type="match status" value="1"/>
</dbReference>
<dbReference type="CDD" id="cd04301">
    <property type="entry name" value="NAT_SF"/>
    <property type="match status" value="1"/>
</dbReference>
<dbReference type="KEGG" id="bgp:BGL_2c27110"/>
<keyword evidence="2" id="KW-0808">Transferase</keyword>
<proteinExistence type="predicted"/>
<dbReference type="Pfam" id="PF00583">
    <property type="entry name" value="Acetyltransf_1"/>
    <property type="match status" value="1"/>
</dbReference>
<name>A0A0B6SBW8_BURPL</name>
<dbReference type="Gene3D" id="3.40.630.30">
    <property type="match status" value="1"/>
</dbReference>
<evidence type="ECO:0000313" key="2">
    <source>
        <dbReference type="EMBL" id="AJK50765.1"/>
    </source>
</evidence>
<dbReference type="PANTHER" id="PTHR43138">
    <property type="entry name" value="ACETYLTRANSFERASE, GNAT FAMILY"/>
    <property type="match status" value="1"/>
</dbReference>
<protein>
    <submittedName>
        <fullName evidence="2">Putative acetyltransferase, GNAT family</fullName>
    </submittedName>
</protein>
<evidence type="ECO:0000313" key="3">
    <source>
        <dbReference type="Proteomes" id="UP000031838"/>
    </source>
</evidence>